<name>A0A2R5GGW9_9STRA</name>
<evidence type="ECO:0000313" key="2">
    <source>
        <dbReference type="EMBL" id="GBG27893.1"/>
    </source>
</evidence>
<dbReference type="AlphaFoldDB" id="A0A2R5GGW9"/>
<dbReference type="Proteomes" id="UP000241890">
    <property type="component" value="Unassembled WGS sequence"/>
</dbReference>
<comment type="caution">
    <text evidence="2">The sequence shown here is derived from an EMBL/GenBank/DDBJ whole genome shotgun (WGS) entry which is preliminary data.</text>
</comment>
<reference evidence="2 3" key="1">
    <citation type="submission" date="2017-12" db="EMBL/GenBank/DDBJ databases">
        <title>Sequencing, de novo assembly and annotation of complete genome of a new Thraustochytrid species, strain FCC1311.</title>
        <authorList>
            <person name="Sedici K."/>
            <person name="Godart F."/>
            <person name="Aiese Cigliano R."/>
            <person name="Sanseverino W."/>
            <person name="Barakat M."/>
            <person name="Ortet P."/>
            <person name="Marechal E."/>
            <person name="Cagnac O."/>
            <person name="Amato A."/>
        </authorList>
    </citation>
    <scope>NUCLEOTIDE SEQUENCE [LARGE SCALE GENOMIC DNA]</scope>
</reference>
<protein>
    <submittedName>
        <fullName evidence="2">Uncharacterized protein</fullName>
    </submittedName>
</protein>
<dbReference type="EMBL" id="BEYU01000037">
    <property type="protein sequence ID" value="GBG27893.1"/>
    <property type="molecule type" value="Genomic_DNA"/>
</dbReference>
<sequence length="161" mass="17704">MGSAVLVSSSFLRFFDDDDDDDDDDNEVDEDDEDEKEVDDGASCAEETGPAIELLRDHGSLRKAWIEAKWDPLRQSVEEVTVSELESATARRWRSIMTTPAAAADIAMVGICRDETMAMMLMKRVGAAGFDIEIGRPGPCVQAGETRRAPAKVEMLSPLTY</sequence>
<organism evidence="2 3">
    <name type="scientific">Hondaea fermentalgiana</name>
    <dbReference type="NCBI Taxonomy" id="2315210"/>
    <lineage>
        <taxon>Eukaryota</taxon>
        <taxon>Sar</taxon>
        <taxon>Stramenopiles</taxon>
        <taxon>Bigyra</taxon>
        <taxon>Labyrinthulomycetes</taxon>
        <taxon>Thraustochytrida</taxon>
        <taxon>Thraustochytriidae</taxon>
        <taxon>Hondaea</taxon>
    </lineage>
</organism>
<feature type="region of interest" description="Disordered" evidence="1">
    <location>
        <begin position="14"/>
        <end position="46"/>
    </location>
</feature>
<proteinExistence type="predicted"/>
<evidence type="ECO:0000313" key="3">
    <source>
        <dbReference type="Proteomes" id="UP000241890"/>
    </source>
</evidence>
<feature type="compositionally biased region" description="Acidic residues" evidence="1">
    <location>
        <begin position="16"/>
        <end position="40"/>
    </location>
</feature>
<accession>A0A2R5GGW9</accession>
<gene>
    <name evidence="2" type="ORF">FCC1311_041162</name>
</gene>
<keyword evidence="3" id="KW-1185">Reference proteome</keyword>
<dbReference type="InParanoid" id="A0A2R5GGW9"/>
<evidence type="ECO:0000256" key="1">
    <source>
        <dbReference type="SAM" id="MobiDB-lite"/>
    </source>
</evidence>